<dbReference type="AlphaFoldDB" id="A0A3L8PRM1"/>
<dbReference type="PANTHER" id="PTHR43135">
    <property type="entry name" value="ALPHA-D-RIBOSE 1-METHYLPHOSPHONATE 5-TRIPHOSPHATE DIPHOSPHATASE"/>
    <property type="match status" value="1"/>
</dbReference>
<protein>
    <submittedName>
        <fullName evidence="3">Amidohydrolase family protein</fullName>
    </submittedName>
</protein>
<dbReference type="SUPFAM" id="SSF51556">
    <property type="entry name" value="Metallo-dependent hydrolases"/>
    <property type="match status" value="1"/>
</dbReference>
<dbReference type="InterPro" id="IPR057744">
    <property type="entry name" value="OTAase-like"/>
</dbReference>
<proteinExistence type="predicted"/>
<dbReference type="SUPFAM" id="SSF51338">
    <property type="entry name" value="Composite domain of metallo-dependent hydrolases"/>
    <property type="match status" value="1"/>
</dbReference>
<dbReference type="Proteomes" id="UP000281474">
    <property type="component" value="Unassembled WGS sequence"/>
</dbReference>
<keyword evidence="4" id="KW-1185">Reference proteome</keyword>
<feature type="chain" id="PRO_5018202487" evidence="1">
    <location>
        <begin position="23"/>
        <end position="440"/>
    </location>
</feature>
<accession>A0A3L8PRM1</accession>
<comment type="caution">
    <text evidence="3">The sequence shown here is derived from an EMBL/GenBank/DDBJ whole genome shotgun (WGS) entry which is preliminary data.</text>
</comment>
<evidence type="ECO:0000259" key="2">
    <source>
        <dbReference type="Pfam" id="PF01979"/>
    </source>
</evidence>
<dbReference type="EMBL" id="QZEI01000104">
    <property type="protein sequence ID" value="RLV58050.1"/>
    <property type="molecule type" value="Genomic_DNA"/>
</dbReference>
<dbReference type="Gene3D" id="3.20.20.140">
    <property type="entry name" value="Metal-dependent hydrolases"/>
    <property type="match status" value="1"/>
</dbReference>
<evidence type="ECO:0000313" key="4">
    <source>
        <dbReference type="Proteomes" id="UP000281474"/>
    </source>
</evidence>
<dbReference type="GO" id="GO:0016810">
    <property type="term" value="F:hydrolase activity, acting on carbon-nitrogen (but not peptide) bonds"/>
    <property type="evidence" value="ECO:0007669"/>
    <property type="project" value="InterPro"/>
</dbReference>
<gene>
    <name evidence="3" type="ORF">D5018_19355</name>
</gene>
<evidence type="ECO:0000313" key="3">
    <source>
        <dbReference type="EMBL" id="RLV58050.1"/>
    </source>
</evidence>
<dbReference type="OrthoDB" id="9782972at2"/>
<feature type="domain" description="Amidohydrolase-related" evidence="2">
    <location>
        <begin position="75"/>
        <end position="425"/>
    </location>
</feature>
<dbReference type="InterPro" id="IPR051781">
    <property type="entry name" value="Metallo-dep_Hydrolase"/>
</dbReference>
<evidence type="ECO:0000256" key="1">
    <source>
        <dbReference type="SAM" id="SignalP"/>
    </source>
</evidence>
<dbReference type="PANTHER" id="PTHR43135:SF3">
    <property type="entry name" value="ALPHA-D-RIBOSE 1-METHYLPHOSPHONATE 5-TRIPHOSPHATE DIPHOSPHATASE"/>
    <property type="match status" value="1"/>
</dbReference>
<dbReference type="InterPro" id="IPR006680">
    <property type="entry name" value="Amidohydro-rel"/>
</dbReference>
<name>A0A3L8PRM1_9GAMM</name>
<dbReference type="Pfam" id="PF01979">
    <property type="entry name" value="Amidohydro_1"/>
    <property type="match status" value="1"/>
</dbReference>
<feature type="signal peptide" evidence="1">
    <location>
        <begin position="1"/>
        <end position="22"/>
    </location>
</feature>
<dbReference type="CDD" id="cd01299">
    <property type="entry name" value="Met_dep_hydrolase_A"/>
    <property type="match status" value="1"/>
</dbReference>
<reference evidence="3 4" key="1">
    <citation type="submission" date="2018-09" db="EMBL/GenBank/DDBJ databases">
        <title>Phylogeny of the Shewanellaceae, and recommendation for two new genera, Pseudoshewanella and Parashewanella.</title>
        <authorList>
            <person name="Wang G."/>
        </authorList>
    </citation>
    <scope>NUCLEOTIDE SEQUENCE [LARGE SCALE GENOMIC DNA]</scope>
    <source>
        <strain evidence="3 4">C51</strain>
    </source>
</reference>
<dbReference type="Gene3D" id="2.30.40.10">
    <property type="entry name" value="Urease, subunit C, domain 1"/>
    <property type="match status" value="1"/>
</dbReference>
<keyword evidence="3" id="KW-0378">Hydrolase</keyword>
<organism evidence="3 4">
    <name type="scientific">Parashewanella curva</name>
    <dbReference type="NCBI Taxonomy" id="2338552"/>
    <lineage>
        <taxon>Bacteria</taxon>
        <taxon>Pseudomonadati</taxon>
        <taxon>Pseudomonadota</taxon>
        <taxon>Gammaproteobacteria</taxon>
        <taxon>Alteromonadales</taxon>
        <taxon>Shewanellaceae</taxon>
        <taxon>Parashewanella</taxon>
    </lineage>
</organism>
<keyword evidence="1" id="KW-0732">Signal</keyword>
<dbReference type="RefSeq" id="WP_121840631.1">
    <property type="nucleotide sequence ID" value="NZ_ML014853.1"/>
</dbReference>
<dbReference type="InterPro" id="IPR011059">
    <property type="entry name" value="Metal-dep_hydrolase_composite"/>
</dbReference>
<sequence length="440" mass="46920">MTTKALPLLLLGTLSASFTATADLLIYAGQLIDGKSNTPQKKMTLVVDNDRIKDIKRGYIKPKSEDEVIDYRQGTVMPGFIDMHTHLSFQMSSNSYMEPYTLNPADIALRGTLFAKKTLKAGFTTVRELGDSGNASVALRTAINKGYVQGPTIYTAGKSIATTGGHADPTNGRKLSMMADPGPKQGVINGEDDAYKAVRQRYKEGADLIKITATGGVLSMAKSGQNPQFTDRELTAIVAASKDYGFKVAVHGHGKEGIKRAILAGVNTIEHGTYLDKETFALMKKHKVALVPTLSAGAFVVEKAKIDGYFPEIVRPKAASIGPKMQDMFSRAYKAGVTIAFGTDAGVGAHGENGKEFALMVNAGMPEMKAIQSATSVAAEVLGVDDIGHLAKGKRADIVAVKGNPLKDITLLEKPSLVIKAGKVVESLRVLFPAACCENR</sequence>
<dbReference type="InterPro" id="IPR032466">
    <property type="entry name" value="Metal_Hydrolase"/>
</dbReference>